<organism evidence="3 4">
    <name type="scientific">Calothrix parasitica NIES-267</name>
    <dbReference type="NCBI Taxonomy" id="1973488"/>
    <lineage>
        <taxon>Bacteria</taxon>
        <taxon>Bacillati</taxon>
        <taxon>Cyanobacteriota</taxon>
        <taxon>Cyanophyceae</taxon>
        <taxon>Nostocales</taxon>
        <taxon>Calotrichaceae</taxon>
        <taxon>Calothrix</taxon>
    </lineage>
</organism>
<proteinExistence type="predicted"/>
<reference evidence="3 4" key="1">
    <citation type="submission" date="2017-06" db="EMBL/GenBank/DDBJ databases">
        <title>Genome sequencing of cyanobaciteial culture collection at National Institute for Environmental Studies (NIES).</title>
        <authorList>
            <person name="Hirose Y."/>
            <person name="Shimura Y."/>
            <person name="Fujisawa T."/>
            <person name="Nakamura Y."/>
            <person name="Kawachi M."/>
        </authorList>
    </citation>
    <scope>NUCLEOTIDE SEQUENCE [LARGE SCALE GENOMIC DNA]</scope>
    <source>
        <strain evidence="3 4">NIES-267</strain>
    </source>
</reference>
<evidence type="ECO:0000313" key="4">
    <source>
        <dbReference type="Proteomes" id="UP000218418"/>
    </source>
</evidence>
<dbReference type="InterPro" id="IPR021435">
    <property type="entry name" value="DUF3084"/>
</dbReference>
<evidence type="ECO:0008006" key="5">
    <source>
        <dbReference type="Google" id="ProtNLM"/>
    </source>
</evidence>
<keyword evidence="2" id="KW-1133">Transmembrane helix</keyword>
<evidence type="ECO:0000313" key="3">
    <source>
        <dbReference type="EMBL" id="BAY83706.1"/>
    </source>
</evidence>
<dbReference type="Proteomes" id="UP000218418">
    <property type="component" value="Chromosome"/>
</dbReference>
<keyword evidence="1" id="KW-0175">Coiled coil</keyword>
<gene>
    <name evidence="3" type="ORF">NIES267_31970</name>
</gene>
<keyword evidence="2" id="KW-0812">Transmembrane</keyword>
<evidence type="ECO:0000256" key="1">
    <source>
        <dbReference type="SAM" id="Coils"/>
    </source>
</evidence>
<keyword evidence="4" id="KW-1185">Reference proteome</keyword>
<name>A0A1Z4LR49_9CYAN</name>
<keyword evidence="2" id="KW-0472">Membrane</keyword>
<dbReference type="OrthoDB" id="9812848at2"/>
<feature type="transmembrane region" description="Helical" evidence="2">
    <location>
        <begin position="43"/>
        <end position="67"/>
    </location>
</feature>
<dbReference type="AlphaFoldDB" id="A0A1Z4LR49"/>
<evidence type="ECO:0000256" key="2">
    <source>
        <dbReference type="SAM" id="Phobius"/>
    </source>
</evidence>
<accession>A0A1Z4LR49</accession>
<dbReference type="EMBL" id="AP018227">
    <property type="protein sequence ID" value="BAY83706.1"/>
    <property type="molecule type" value="Genomic_DNA"/>
</dbReference>
<protein>
    <recommendedName>
        <fullName evidence="5">DUF3084 domain-containing protein</fullName>
    </recommendedName>
</protein>
<dbReference type="Pfam" id="PF11283">
    <property type="entry name" value="DUF3084"/>
    <property type="match status" value="1"/>
</dbReference>
<sequence length="503" mass="56406">MTTAFILITAILILGGVIATVGDRIGTRVGKKRLSLFNLRPKKTAVVVTILTGIGISASTLASLFLVDEGLRKGVFELEDIQKDLRSKREQLEGTATNLEITKRELGEARKQQAQAQKRLEAINRSLQAANTKQRQTQAQLNQTIKQQARTQALLQNTQSKLNQVATRYKKAIDELQNIIDERDNKIKEIKQLRAERQRLFAEAKKALTQAENAIGRRDRELAKRQEAIEKRDEKIAQLDKQIQDRNAEITSREQMIAQRQKVINEKQTRLTELERQQASLEQQLAKLGQSNRDLRLGKLALVRGQVIAEAVVRVEKPEAAKQAVVKLLQEANRSALNKLSEPGSNLSTDGKPSILFATSQQIQQLSKQIDDGREYVVRIFSAGNYVRGEKRIEFFADAAPNQVVFQAGEVLATTTADPRNMTSDQVRQRLELLISASQFRARNAGILESIQIEGTFIRFVSLLRQYNQSLDIKAVAANDTYRAGPLKVKLVAILNGKIIFST</sequence>
<feature type="coiled-coil region" evidence="1">
    <location>
        <begin position="78"/>
        <end position="291"/>
    </location>
</feature>